<dbReference type="Pfam" id="PF13456">
    <property type="entry name" value="RVT_3"/>
    <property type="match status" value="1"/>
</dbReference>
<evidence type="ECO:0000313" key="4">
    <source>
        <dbReference type="EMBL" id="KAG7577746.1"/>
    </source>
</evidence>
<dbReference type="GO" id="GO:0003676">
    <property type="term" value="F:nucleic acid binding"/>
    <property type="evidence" value="ECO:0007669"/>
    <property type="project" value="InterPro"/>
</dbReference>
<keyword evidence="5" id="KW-1185">Reference proteome</keyword>
<accession>A0A8T2AV28</accession>
<evidence type="ECO:0000259" key="2">
    <source>
        <dbReference type="Pfam" id="PF13456"/>
    </source>
</evidence>
<evidence type="ECO:0000313" key="5">
    <source>
        <dbReference type="Proteomes" id="UP000694240"/>
    </source>
</evidence>
<organism evidence="4 5">
    <name type="scientific">Arabidopsis thaliana x Arabidopsis arenosa</name>
    <dbReference type="NCBI Taxonomy" id="1240361"/>
    <lineage>
        <taxon>Eukaryota</taxon>
        <taxon>Viridiplantae</taxon>
        <taxon>Streptophyta</taxon>
        <taxon>Embryophyta</taxon>
        <taxon>Tracheophyta</taxon>
        <taxon>Spermatophyta</taxon>
        <taxon>Magnoliopsida</taxon>
        <taxon>eudicotyledons</taxon>
        <taxon>Gunneridae</taxon>
        <taxon>Pentapetalae</taxon>
        <taxon>rosids</taxon>
        <taxon>malvids</taxon>
        <taxon>Brassicales</taxon>
        <taxon>Brassicaceae</taxon>
        <taxon>Camelineae</taxon>
        <taxon>Arabidopsis</taxon>
    </lineage>
</organism>
<evidence type="ECO:0000256" key="1">
    <source>
        <dbReference type="SAM" id="MobiDB-lite"/>
    </source>
</evidence>
<dbReference type="InterPro" id="IPR026960">
    <property type="entry name" value="RVT-Znf"/>
</dbReference>
<dbReference type="AlphaFoldDB" id="A0A8T2AV28"/>
<evidence type="ECO:0000259" key="3">
    <source>
        <dbReference type="Pfam" id="PF13966"/>
    </source>
</evidence>
<dbReference type="InterPro" id="IPR052929">
    <property type="entry name" value="RNase_H-like_EbsB-rel"/>
</dbReference>
<feature type="compositionally biased region" description="Polar residues" evidence="1">
    <location>
        <begin position="11"/>
        <end position="21"/>
    </location>
</feature>
<dbReference type="GO" id="GO:0004523">
    <property type="term" value="F:RNA-DNA hybrid ribonuclease activity"/>
    <property type="evidence" value="ECO:0007669"/>
    <property type="project" value="InterPro"/>
</dbReference>
<dbReference type="InterPro" id="IPR002156">
    <property type="entry name" value="RNaseH_domain"/>
</dbReference>
<feature type="domain" description="RNase H type-1" evidence="2">
    <location>
        <begin position="245"/>
        <end position="307"/>
    </location>
</feature>
<name>A0A8T2AV28_9BRAS</name>
<dbReference type="Pfam" id="PF13966">
    <property type="entry name" value="zf-RVT"/>
    <property type="match status" value="1"/>
</dbReference>
<gene>
    <name evidence="4" type="ORF">ISN45_Aa03g019970</name>
</gene>
<protein>
    <submittedName>
        <fullName evidence="4">Ribonuclease H domain</fullName>
    </submittedName>
</protein>
<comment type="caution">
    <text evidence="4">The sequence shown here is derived from an EMBL/GenBank/DDBJ whole genome shotgun (WGS) entry which is preliminary data.</text>
</comment>
<dbReference type="Proteomes" id="UP000694240">
    <property type="component" value="Chromosome 8"/>
</dbReference>
<dbReference type="PANTHER" id="PTHR47074:SF11">
    <property type="entry name" value="REVERSE TRANSCRIPTASE-LIKE PROTEIN"/>
    <property type="match status" value="1"/>
</dbReference>
<dbReference type="PANTHER" id="PTHR47074">
    <property type="entry name" value="BNAC02G40300D PROTEIN"/>
    <property type="match status" value="1"/>
</dbReference>
<dbReference type="EMBL" id="JAEFBK010000008">
    <property type="protein sequence ID" value="KAG7577746.1"/>
    <property type="molecule type" value="Genomic_DNA"/>
</dbReference>
<proteinExistence type="predicted"/>
<feature type="compositionally biased region" description="Basic and acidic residues" evidence="1">
    <location>
        <begin position="1"/>
        <end position="10"/>
    </location>
</feature>
<sequence>MIKIKGHDDVTSSGTQGERTSISNSVKTGYWLAFRDNKSDLIRNATSQPSLNGLKEKVWSILAAPKIKLFLWRALCAALPVADQIIHRGMRSDPRCQICGEEGESINHVLFTCSVARQLWAISGVPTPEFGFGRSAIFANMQFLFELQKNFLVPAQIRRLWPWVLWRLWKNRNKLCYEGTQFCPAKSFEKIKEDAHEWSIAQSQINSTESHSIGHNASGSVPCDVPVSSPWQPPPPGWVKCNIGAAWSGKKCLAGSAWVLRNEHGVVLLHSRRALCDVTNRSEAILKSVIWAIECLHSHKISRVLFAFEPGDLLSAFNRPNAWPSFRYQVSELLHFLGKIVVWNVLEEKIPANRGASLIAQSVVKEDRVQSYVASGHPRWLHHLFEEERIGSVVSSSTLP</sequence>
<feature type="region of interest" description="Disordered" evidence="1">
    <location>
        <begin position="1"/>
        <end position="21"/>
    </location>
</feature>
<reference evidence="4 5" key="1">
    <citation type="submission" date="2020-12" db="EMBL/GenBank/DDBJ databases">
        <title>Concerted genomic and epigenomic changes stabilize Arabidopsis allopolyploids.</title>
        <authorList>
            <person name="Chen Z."/>
        </authorList>
    </citation>
    <scope>NUCLEOTIDE SEQUENCE [LARGE SCALE GENOMIC DNA]</scope>
    <source>
        <strain evidence="4">Allo738</strain>
        <tissue evidence="4">Leaf</tissue>
    </source>
</reference>
<feature type="domain" description="Reverse transcriptase zinc-binding" evidence="3">
    <location>
        <begin position="53"/>
        <end position="120"/>
    </location>
</feature>